<dbReference type="InterPro" id="IPR014347">
    <property type="entry name" value="Tautomerase/MIF_sf"/>
</dbReference>
<dbReference type="PANTHER" id="PTHR11954">
    <property type="entry name" value="D-DOPACHROME DECARBOXYLASE"/>
    <property type="match status" value="1"/>
</dbReference>
<dbReference type="Proteomes" id="UP001497512">
    <property type="component" value="Chromosome 8"/>
</dbReference>
<comment type="subcellular location">
    <subcellularLocation>
        <location evidence="1">Secreted</location>
    </subcellularLocation>
</comment>
<organism evidence="13 14">
    <name type="scientific">Sphagnum troendelagicum</name>
    <dbReference type="NCBI Taxonomy" id="128251"/>
    <lineage>
        <taxon>Eukaryota</taxon>
        <taxon>Viridiplantae</taxon>
        <taxon>Streptophyta</taxon>
        <taxon>Embryophyta</taxon>
        <taxon>Bryophyta</taxon>
        <taxon>Sphagnophytina</taxon>
        <taxon>Sphagnopsida</taxon>
        <taxon>Sphagnales</taxon>
        <taxon>Sphagnaceae</taxon>
        <taxon>Sphagnum</taxon>
    </lineage>
</organism>
<evidence type="ECO:0000256" key="9">
    <source>
        <dbReference type="ARBA" id="ARBA00039086"/>
    </source>
</evidence>
<proteinExistence type="inferred from homology"/>
<dbReference type="SUPFAM" id="SSF55331">
    <property type="entry name" value="Tautomerase/MIF"/>
    <property type="match status" value="1"/>
</dbReference>
<gene>
    <name evidence="13" type="ORF">CSSPTR1EN2_LOCUS21480</name>
</gene>
<dbReference type="Gene3D" id="3.30.429.10">
    <property type="entry name" value="Macrophage Migration Inhibitory Factor"/>
    <property type="match status" value="1"/>
</dbReference>
<name>A0ABP0UZG0_9BRYO</name>
<keyword evidence="3" id="KW-0202">Cytokine</keyword>
<evidence type="ECO:0000256" key="1">
    <source>
        <dbReference type="ARBA" id="ARBA00004613"/>
    </source>
</evidence>
<protein>
    <recommendedName>
        <fullName evidence="12">L-dopachrome isomerase</fullName>
        <ecNumber evidence="9">5.3.2.1</ecNumber>
        <ecNumber evidence="8">5.3.3.12</ecNumber>
    </recommendedName>
    <alternativeName>
        <fullName evidence="10">L-dopachrome tautomerase</fullName>
    </alternativeName>
    <alternativeName>
        <fullName evidence="11">Phenylpyruvate tautomerase</fullName>
    </alternativeName>
</protein>
<evidence type="ECO:0000313" key="14">
    <source>
        <dbReference type="Proteomes" id="UP001497512"/>
    </source>
</evidence>
<evidence type="ECO:0000256" key="12">
    <source>
        <dbReference type="ARBA" id="ARBA00042730"/>
    </source>
</evidence>
<dbReference type="InterPro" id="IPR001398">
    <property type="entry name" value="Macrophage_inhib_fac"/>
</dbReference>
<comment type="catalytic activity">
    <reaction evidence="7">
        <text>L-dopachrome = 5,6-dihydroxyindole-2-carboxylate</text>
        <dbReference type="Rhea" id="RHEA:13041"/>
        <dbReference type="ChEBI" id="CHEBI:16875"/>
        <dbReference type="ChEBI" id="CHEBI:57509"/>
        <dbReference type="EC" id="5.3.3.12"/>
    </reaction>
</comment>
<keyword evidence="4" id="KW-0964">Secreted</keyword>
<evidence type="ECO:0000256" key="10">
    <source>
        <dbReference type="ARBA" id="ARBA00041631"/>
    </source>
</evidence>
<evidence type="ECO:0000256" key="3">
    <source>
        <dbReference type="ARBA" id="ARBA00022514"/>
    </source>
</evidence>
<sequence length="116" mass="12530">MPTFNVQTNVPLDDCVLVSDILKQTSKAVANIIGKPESYVMISLRGGVPMLFGGSEDPTAYGELISIGGLGPEINEQLSAALAEILQTKLSVPPARFYIKFYDVKMTDFGWNGATF</sequence>
<comment type="catalytic activity">
    <reaction evidence="6">
        <text>3-phenylpyruvate = enol-phenylpyruvate</text>
        <dbReference type="Rhea" id="RHEA:17097"/>
        <dbReference type="ChEBI" id="CHEBI:16815"/>
        <dbReference type="ChEBI" id="CHEBI:18005"/>
        <dbReference type="EC" id="5.3.2.1"/>
    </reaction>
</comment>
<dbReference type="EMBL" id="OZ019900">
    <property type="protein sequence ID" value="CAK9233426.1"/>
    <property type="molecule type" value="Genomic_DNA"/>
</dbReference>
<keyword evidence="14" id="KW-1185">Reference proteome</keyword>
<evidence type="ECO:0000256" key="7">
    <source>
        <dbReference type="ARBA" id="ARBA00036823"/>
    </source>
</evidence>
<dbReference type="PANTHER" id="PTHR11954:SF6">
    <property type="entry name" value="MACROPHAGE MIGRATION INHIBITORY FACTOR"/>
    <property type="match status" value="1"/>
</dbReference>
<evidence type="ECO:0000256" key="5">
    <source>
        <dbReference type="ARBA" id="ARBA00023235"/>
    </source>
</evidence>
<evidence type="ECO:0000256" key="11">
    <source>
        <dbReference type="ARBA" id="ARBA00041912"/>
    </source>
</evidence>
<dbReference type="EC" id="5.3.2.1" evidence="9"/>
<evidence type="ECO:0000256" key="4">
    <source>
        <dbReference type="ARBA" id="ARBA00022525"/>
    </source>
</evidence>
<dbReference type="EC" id="5.3.3.12" evidence="8"/>
<evidence type="ECO:0000256" key="6">
    <source>
        <dbReference type="ARBA" id="ARBA00036735"/>
    </source>
</evidence>
<keyword evidence="5" id="KW-0413">Isomerase</keyword>
<evidence type="ECO:0000256" key="8">
    <source>
        <dbReference type="ARBA" id="ARBA00038932"/>
    </source>
</evidence>
<comment type="similarity">
    <text evidence="2">Belongs to the MIF family.</text>
</comment>
<reference evidence="13" key="1">
    <citation type="submission" date="2024-02" db="EMBL/GenBank/DDBJ databases">
        <authorList>
            <consortium name="ELIXIR-Norway"/>
            <consortium name="Elixir Norway"/>
        </authorList>
    </citation>
    <scope>NUCLEOTIDE SEQUENCE</scope>
</reference>
<accession>A0ABP0UZG0</accession>
<evidence type="ECO:0000256" key="2">
    <source>
        <dbReference type="ARBA" id="ARBA00005851"/>
    </source>
</evidence>
<evidence type="ECO:0000313" key="13">
    <source>
        <dbReference type="EMBL" id="CAK9233426.1"/>
    </source>
</evidence>
<dbReference type="Pfam" id="PF01187">
    <property type="entry name" value="MIF"/>
    <property type="match status" value="1"/>
</dbReference>